<name>A0A2P6V610_9CHLO</name>
<keyword evidence="1 3" id="KW-0808">Transferase</keyword>
<protein>
    <recommendedName>
        <fullName evidence="3">NAD-dependent protein deacylase</fullName>
        <ecNumber evidence="3">2.3.1.-</ecNumber>
    </recommendedName>
    <alternativeName>
        <fullName evidence="3">Regulatory protein SIR2 homolog 5</fullName>
    </alternativeName>
</protein>
<comment type="catalytic activity">
    <reaction evidence="3">
        <text>N(6)-glutaryl-L-lysyl-[protein] + NAD(+) + H2O = 2''-O-glutaryl-ADP-D-ribose + nicotinamide + L-lysyl-[protein]</text>
        <dbReference type="Rhea" id="RHEA:47664"/>
        <dbReference type="Rhea" id="RHEA-COMP:9752"/>
        <dbReference type="Rhea" id="RHEA-COMP:11875"/>
        <dbReference type="ChEBI" id="CHEBI:15377"/>
        <dbReference type="ChEBI" id="CHEBI:17154"/>
        <dbReference type="ChEBI" id="CHEBI:29969"/>
        <dbReference type="ChEBI" id="CHEBI:57540"/>
        <dbReference type="ChEBI" id="CHEBI:87828"/>
        <dbReference type="ChEBI" id="CHEBI:87829"/>
    </reaction>
</comment>
<dbReference type="STRING" id="554055.A0A2P6V610"/>
<dbReference type="GO" id="GO:0036055">
    <property type="term" value="F:protein-succinyllysine desuccinylase activity"/>
    <property type="evidence" value="ECO:0007669"/>
    <property type="project" value="UniProtKB-UniRule"/>
</dbReference>
<feature type="active site" description="Proton acceptor" evidence="3">
    <location>
        <position position="121"/>
    </location>
</feature>
<dbReference type="EMBL" id="LHPF02000026">
    <property type="protein sequence ID" value="PSC69521.1"/>
    <property type="molecule type" value="Genomic_DNA"/>
</dbReference>
<dbReference type="InterPro" id="IPR027546">
    <property type="entry name" value="Sirtuin_class_III"/>
</dbReference>
<evidence type="ECO:0000313" key="6">
    <source>
        <dbReference type="EMBL" id="PSC69521.1"/>
    </source>
</evidence>
<dbReference type="GO" id="GO:0005739">
    <property type="term" value="C:mitochondrion"/>
    <property type="evidence" value="ECO:0007669"/>
    <property type="project" value="UniProtKB-SubCell"/>
</dbReference>
<feature type="binding site" evidence="3">
    <location>
        <begin position="241"/>
        <end position="243"/>
    </location>
    <ligand>
        <name>NAD(+)</name>
        <dbReference type="ChEBI" id="CHEBI:57540"/>
    </ligand>
</feature>
<feature type="binding site" evidence="3">
    <location>
        <begin position="215"/>
        <end position="217"/>
    </location>
    <ligand>
        <name>NAD(+)</name>
        <dbReference type="ChEBI" id="CHEBI:57540"/>
    </ligand>
</feature>
<dbReference type="Gene3D" id="3.30.1600.10">
    <property type="entry name" value="SIR2/SIRT2 'Small Domain"/>
    <property type="match status" value="1"/>
</dbReference>
<dbReference type="EC" id="2.3.1.-" evidence="3"/>
<comment type="caution">
    <text evidence="3 4">Lacks conserved residue(s) required for the propagation of feature annotation.</text>
</comment>
<reference evidence="6 7" key="1">
    <citation type="journal article" date="2018" name="Plant J.">
        <title>Genome sequences of Chlorella sorokiniana UTEX 1602 and Micractinium conductrix SAG 241.80: implications to maltose excretion by a green alga.</title>
        <authorList>
            <person name="Arriola M.B."/>
            <person name="Velmurugan N."/>
            <person name="Zhang Y."/>
            <person name="Plunkett M.H."/>
            <person name="Hondzo H."/>
            <person name="Barney B.M."/>
        </authorList>
    </citation>
    <scope>NUCLEOTIDE SEQUENCE [LARGE SCALE GENOMIC DNA]</scope>
    <source>
        <strain evidence="6 7">SAG 241.80</strain>
    </source>
</reference>
<dbReference type="GO" id="GO:0070403">
    <property type="term" value="F:NAD+ binding"/>
    <property type="evidence" value="ECO:0007669"/>
    <property type="project" value="UniProtKB-UniRule"/>
</dbReference>
<evidence type="ECO:0000313" key="7">
    <source>
        <dbReference type="Proteomes" id="UP000239649"/>
    </source>
</evidence>
<dbReference type="InterPro" id="IPR026591">
    <property type="entry name" value="Sirtuin_cat_small_dom_sf"/>
</dbReference>
<evidence type="ECO:0000256" key="1">
    <source>
        <dbReference type="ARBA" id="ARBA00022679"/>
    </source>
</evidence>
<dbReference type="SUPFAM" id="SSF52467">
    <property type="entry name" value="DHS-like NAD/FAD-binding domain"/>
    <property type="match status" value="1"/>
</dbReference>
<comment type="subcellular location">
    <subcellularLocation>
        <location evidence="3">Mitochondrion</location>
    </subcellularLocation>
</comment>
<dbReference type="Proteomes" id="UP000239649">
    <property type="component" value="Unassembled WGS sequence"/>
</dbReference>
<dbReference type="Gene3D" id="3.40.50.1220">
    <property type="entry name" value="TPP-binding domain"/>
    <property type="match status" value="1"/>
</dbReference>
<organism evidence="6 7">
    <name type="scientific">Micractinium conductrix</name>
    <dbReference type="NCBI Taxonomy" id="554055"/>
    <lineage>
        <taxon>Eukaryota</taxon>
        <taxon>Viridiplantae</taxon>
        <taxon>Chlorophyta</taxon>
        <taxon>core chlorophytes</taxon>
        <taxon>Trebouxiophyceae</taxon>
        <taxon>Chlorellales</taxon>
        <taxon>Chlorellaceae</taxon>
        <taxon>Chlorella clade</taxon>
        <taxon>Micractinium</taxon>
    </lineage>
</organism>
<feature type="binding site" evidence="3">
    <location>
        <position position="65"/>
    </location>
    <ligand>
        <name>substrate</name>
    </ligand>
</feature>
<dbReference type="GO" id="GO:0005634">
    <property type="term" value="C:nucleus"/>
    <property type="evidence" value="ECO:0007669"/>
    <property type="project" value="TreeGrafter"/>
</dbReference>
<gene>
    <name evidence="6" type="ORF">C2E20_6974</name>
</gene>
<proteinExistence type="inferred from homology"/>
<evidence type="ECO:0000259" key="5">
    <source>
        <dbReference type="PROSITE" id="PS50305"/>
    </source>
</evidence>
<dbReference type="InterPro" id="IPR050134">
    <property type="entry name" value="NAD-dep_sirtuin_deacylases"/>
</dbReference>
<feature type="binding site" evidence="3">
    <location>
        <begin position="21"/>
        <end position="40"/>
    </location>
    <ligand>
        <name>NAD(+)</name>
        <dbReference type="ChEBI" id="CHEBI:57540"/>
    </ligand>
</feature>
<dbReference type="GO" id="GO:0036054">
    <property type="term" value="F:protein-malonyllysine demalonylase activity"/>
    <property type="evidence" value="ECO:0007669"/>
    <property type="project" value="UniProtKB-UniRule"/>
</dbReference>
<dbReference type="PROSITE" id="PS50305">
    <property type="entry name" value="SIRTUIN"/>
    <property type="match status" value="1"/>
</dbReference>
<feature type="binding site" evidence="3">
    <location>
        <position position="259"/>
    </location>
    <ligand>
        <name>NAD(+)</name>
        <dbReference type="ChEBI" id="CHEBI:57540"/>
    </ligand>
</feature>
<dbReference type="OrthoDB" id="424302at2759"/>
<dbReference type="PANTHER" id="PTHR11085:SF13">
    <property type="entry name" value="NAD-DEPENDENT PROTEIN DEACYLASE"/>
    <property type="match status" value="1"/>
</dbReference>
<dbReference type="GO" id="GO:0061697">
    <property type="term" value="F:protein-glutaryllysine deglutarylase activity"/>
    <property type="evidence" value="ECO:0007669"/>
    <property type="project" value="RHEA"/>
</dbReference>
<feature type="domain" description="Deacetylase sirtuin-type" evidence="5">
    <location>
        <begin position="1"/>
        <end position="284"/>
    </location>
</feature>
<keyword evidence="3" id="KW-0496">Mitochondrion</keyword>
<keyword evidence="2 3" id="KW-0520">NAD</keyword>
<dbReference type="GO" id="GO:0017136">
    <property type="term" value="F:histone deacetylase activity, NAD-dependent"/>
    <property type="evidence" value="ECO:0007669"/>
    <property type="project" value="TreeGrafter"/>
</dbReference>
<evidence type="ECO:0000256" key="3">
    <source>
        <dbReference type="HAMAP-Rule" id="MF_03160"/>
    </source>
</evidence>
<comment type="domain">
    <text evidence="3">In contrast to class I sirtuins, class III sirtuins have only weak deacetylase activity. Difference in substrate specificity is probably due to a larger hydrophobic pocket with 2 residues (Tyr-65 and Arg-68) that bind to malonylated and succinylated substrates and define the specificity.</text>
</comment>
<dbReference type="InterPro" id="IPR003000">
    <property type="entry name" value="Sirtuin"/>
</dbReference>
<feature type="binding site" evidence="3">
    <location>
        <position position="68"/>
    </location>
    <ligand>
        <name>substrate</name>
    </ligand>
</feature>
<comment type="catalytic activity">
    <reaction evidence="3">
        <text>N(6)-succinyl-L-lysyl-[protein] + NAD(+) + H2O = 2''-O-succinyl-ADP-D-ribose + nicotinamide + L-lysyl-[protein]</text>
        <dbReference type="Rhea" id="RHEA:47668"/>
        <dbReference type="Rhea" id="RHEA-COMP:9752"/>
        <dbReference type="Rhea" id="RHEA-COMP:11877"/>
        <dbReference type="ChEBI" id="CHEBI:15377"/>
        <dbReference type="ChEBI" id="CHEBI:17154"/>
        <dbReference type="ChEBI" id="CHEBI:29969"/>
        <dbReference type="ChEBI" id="CHEBI:57540"/>
        <dbReference type="ChEBI" id="CHEBI:87830"/>
        <dbReference type="ChEBI" id="CHEBI:87832"/>
    </reaction>
</comment>
<keyword evidence="7" id="KW-1185">Reference proteome</keyword>
<dbReference type="Pfam" id="PF02146">
    <property type="entry name" value="SIR2"/>
    <property type="match status" value="1"/>
</dbReference>
<dbReference type="HAMAP" id="MF_01121">
    <property type="entry name" value="Sirtuin_ClassIII"/>
    <property type="match status" value="1"/>
</dbReference>
<evidence type="ECO:0000256" key="4">
    <source>
        <dbReference type="PROSITE-ProRule" id="PRU00236"/>
    </source>
</evidence>
<dbReference type="InterPro" id="IPR029035">
    <property type="entry name" value="DHS-like_NAD/FAD-binding_dom"/>
</dbReference>
<dbReference type="InterPro" id="IPR026590">
    <property type="entry name" value="Ssirtuin_cat_dom"/>
</dbReference>
<sequence length="290" mass="30624">MSLAQFQAALAAAKSVVVLTGAGVSAESGIPTFRGADGLWRNFDPGELATQQAFLRRPSLVWEFYSWRREVAAACRPNCAHHAIAALERRLAARHASFTLVTQNVDRLHQEAGSNNVVELHGSIWDVCVAGRGARKAGPCWEDRCQPLAPSLAGRGAPDGDASPAADLPLEQLPRDASGRLLRPGVVWFGEALDPAVLKAAEEATASCDLFITAGTSAVVYPAAGFAEAAAERGAAVAEFNLEPTPATDLCHWQFRGKAGDLLPAAFRVEAEVAGAMQAQLQQQATMQSG</sequence>
<comment type="caution">
    <text evidence="6">The sequence shown here is derived from an EMBL/GenBank/DDBJ whole genome shotgun (WGS) entry which is preliminary data.</text>
</comment>
<feature type="binding site" evidence="3">
    <location>
        <begin position="103"/>
        <end position="106"/>
    </location>
    <ligand>
        <name>NAD(+)</name>
        <dbReference type="ChEBI" id="CHEBI:57540"/>
    </ligand>
</feature>
<comment type="similarity">
    <text evidence="3">Belongs to the sirtuin family. Class III subfamily.</text>
</comment>
<dbReference type="PANTHER" id="PTHR11085">
    <property type="entry name" value="NAD-DEPENDENT PROTEIN DEACYLASE SIRTUIN-5, MITOCHONDRIAL-RELATED"/>
    <property type="match status" value="1"/>
</dbReference>
<evidence type="ECO:0000256" key="2">
    <source>
        <dbReference type="ARBA" id="ARBA00023027"/>
    </source>
</evidence>
<comment type="function">
    <text evidence="3">NAD-dependent lysine demalonylase, desuccinylase and deglutarylase that specifically removes malonyl, succinyl and glutaryl groups on target proteins. Has weak NAD-dependent protein deacetylase activity; however this activity may not be physiologically relevant in vivo.</text>
</comment>
<dbReference type="AlphaFoldDB" id="A0A2P6V610"/>
<accession>A0A2P6V610</accession>
<comment type="catalytic activity">
    <reaction evidence="3">
        <text>N(6)-malonyl-L-lysyl-[protein] + NAD(+) + H2O = 2''-O-malonyl-ADP-D-ribose + nicotinamide + L-lysyl-[protein]</text>
        <dbReference type="Rhea" id="RHEA:47672"/>
        <dbReference type="Rhea" id="RHEA-COMP:9752"/>
        <dbReference type="Rhea" id="RHEA-COMP:11878"/>
        <dbReference type="ChEBI" id="CHEBI:15377"/>
        <dbReference type="ChEBI" id="CHEBI:17154"/>
        <dbReference type="ChEBI" id="CHEBI:29969"/>
        <dbReference type="ChEBI" id="CHEBI:57540"/>
        <dbReference type="ChEBI" id="CHEBI:87831"/>
        <dbReference type="ChEBI" id="CHEBI:87833"/>
    </reaction>
</comment>